<gene>
    <name evidence="2" type="ORF">L228DRAFT_120022</name>
</gene>
<feature type="transmembrane region" description="Helical" evidence="1">
    <location>
        <begin position="108"/>
        <end position="130"/>
    </location>
</feature>
<sequence>MPEISFTGAAPAGCTLYSDPLGVQYIYTLRDALTSAQVFLAAVTRKAPLVETAVRSASCGDRQCINDGICRRRTWFFVGAYPKSNTCLTSPSRVVCTYLPEAFCHLCLSWLIAIAFLPTPHSFCLFLLLLGN</sequence>
<keyword evidence="1" id="KW-0472">Membrane</keyword>
<evidence type="ECO:0000313" key="2">
    <source>
        <dbReference type="EMBL" id="KZF23574.1"/>
    </source>
</evidence>
<name>A0A165HIM5_XYLHT</name>
<dbReference type="EMBL" id="KV407457">
    <property type="protein sequence ID" value="KZF23574.1"/>
    <property type="molecule type" value="Genomic_DNA"/>
</dbReference>
<dbReference type="RefSeq" id="XP_018189129.1">
    <property type="nucleotide sequence ID" value="XM_018328982.1"/>
</dbReference>
<organism evidence="2 3">
    <name type="scientific">Xylona heveae (strain CBS 132557 / TC161)</name>
    <dbReference type="NCBI Taxonomy" id="1328760"/>
    <lineage>
        <taxon>Eukaryota</taxon>
        <taxon>Fungi</taxon>
        <taxon>Dikarya</taxon>
        <taxon>Ascomycota</taxon>
        <taxon>Pezizomycotina</taxon>
        <taxon>Xylonomycetes</taxon>
        <taxon>Xylonales</taxon>
        <taxon>Xylonaceae</taxon>
        <taxon>Xylona</taxon>
    </lineage>
</organism>
<keyword evidence="1" id="KW-0812">Transmembrane</keyword>
<keyword evidence="3" id="KW-1185">Reference proteome</keyword>
<dbReference type="AlphaFoldDB" id="A0A165HIM5"/>
<evidence type="ECO:0000256" key="1">
    <source>
        <dbReference type="SAM" id="Phobius"/>
    </source>
</evidence>
<accession>A0A165HIM5</accession>
<protein>
    <submittedName>
        <fullName evidence="2">Uncharacterized protein</fullName>
    </submittedName>
</protein>
<keyword evidence="1" id="KW-1133">Transmembrane helix</keyword>
<dbReference type="GeneID" id="28894119"/>
<dbReference type="InParanoid" id="A0A165HIM5"/>
<proteinExistence type="predicted"/>
<evidence type="ECO:0000313" key="3">
    <source>
        <dbReference type="Proteomes" id="UP000076632"/>
    </source>
</evidence>
<dbReference type="Proteomes" id="UP000076632">
    <property type="component" value="Unassembled WGS sequence"/>
</dbReference>
<reference evidence="2 3" key="1">
    <citation type="journal article" date="2016" name="Fungal Biol.">
        <title>The genome of Xylona heveae provides a window into fungal endophytism.</title>
        <authorList>
            <person name="Gazis R."/>
            <person name="Kuo A."/>
            <person name="Riley R."/>
            <person name="LaButti K."/>
            <person name="Lipzen A."/>
            <person name="Lin J."/>
            <person name="Amirebrahimi M."/>
            <person name="Hesse C.N."/>
            <person name="Spatafora J.W."/>
            <person name="Henrissat B."/>
            <person name="Hainaut M."/>
            <person name="Grigoriev I.V."/>
            <person name="Hibbett D.S."/>
        </authorList>
    </citation>
    <scope>NUCLEOTIDE SEQUENCE [LARGE SCALE GENOMIC DNA]</scope>
    <source>
        <strain evidence="2 3">TC161</strain>
    </source>
</reference>